<dbReference type="EMBL" id="BSXU01003707">
    <property type="protein sequence ID" value="GMG40354.1"/>
    <property type="molecule type" value="Genomic_DNA"/>
</dbReference>
<sequence length="303" mass="34894">MFKSSSLATTPTSTKKKVSQSGYAYFKIDRSNKTEVAEYLRLGWNELQKEKTEPAYSVWMDWECRRFPNADPIMYSEGTRKVEKYKRNHINQVEYEPDIEIKQVENEEYIPVMNSFIRKYARHAEDLVALLFKKSRLGKHPNDTGGRSCILNVPFYTDRDLTLICCMFSLVRWETGIANVIEVIPRQRNIKCGKNNFQLKPSSSVLLETIFSDDHEETNKNSFTVNGTETKLLVKNEDKGTRIRLQCNPATLGTSISELSCSSIDGRKSDEENSYQKMRLSESKTHDAAIDTLLDDIEKISLE</sequence>
<comment type="caution">
    <text evidence="1">The sequence shown here is derived from an EMBL/GenBank/DDBJ whole genome shotgun (WGS) entry which is preliminary data.</text>
</comment>
<reference evidence="1" key="1">
    <citation type="submission" date="2023-04" db="EMBL/GenBank/DDBJ databases">
        <title>Ambrosiozyma monospora NBRC 1965.</title>
        <authorList>
            <person name="Ichikawa N."/>
            <person name="Sato H."/>
            <person name="Tonouchi N."/>
        </authorList>
    </citation>
    <scope>NUCLEOTIDE SEQUENCE</scope>
    <source>
        <strain evidence="1">NBRC 1965</strain>
    </source>
</reference>
<keyword evidence="2" id="KW-1185">Reference proteome</keyword>
<dbReference type="AlphaFoldDB" id="A0A9W6Z0R1"/>
<gene>
    <name evidence="1" type="ORF">Amon01_000612200</name>
</gene>
<protein>
    <submittedName>
        <fullName evidence="1">Unnamed protein product</fullName>
    </submittedName>
</protein>
<dbReference type="Proteomes" id="UP001165063">
    <property type="component" value="Unassembled WGS sequence"/>
</dbReference>
<accession>A0A9W6Z0R1</accession>
<proteinExistence type="predicted"/>
<evidence type="ECO:0000313" key="2">
    <source>
        <dbReference type="Proteomes" id="UP001165063"/>
    </source>
</evidence>
<evidence type="ECO:0000313" key="1">
    <source>
        <dbReference type="EMBL" id="GMG40354.1"/>
    </source>
</evidence>
<organism evidence="1 2">
    <name type="scientific">Ambrosiozyma monospora</name>
    <name type="common">Yeast</name>
    <name type="synonym">Endomycopsis monosporus</name>
    <dbReference type="NCBI Taxonomy" id="43982"/>
    <lineage>
        <taxon>Eukaryota</taxon>
        <taxon>Fungi</taxon>
        <taxon>Dikarya</taxon>
        <taxon>Ascomycota</taxon>
        <taxon>Saccharomycotina</taxon>
        <taxon>Pichiomycetes</taxon>
        <taxon>Pichiales</taxon>
        <taxon>Pichiaceae</taxon>
        <taxon>Ambrosiozyma</taxon>
    </lineage>
</organism>
<name>A0A9W6Z0R1_AMBMO</name>